<evidence type="ECO:0000256" key="1">
    <source>
        <dbReference type="ARBA" id="ARBA00001936"/>
    </source>
</evidence>
<dbReference type="Pfam" id="PF01368">
    <property type="entry name" value="DHH"/>
    <property type="match status" value="1"/>
</dbReference>
<dbReference type="InterPro" id="IPR004097">
    <property type="entry name" value="DHHA2"/>
</dbReference>
<dbReference type="InterPro" id="IPR000644">
    <property type="entry name" value="CBS_dom"/>
</dbReference>
<dbReference type="EC" id="3.6.1.1" evidence="2"/>
<evidence type="ECO:0000256" key="2">
    <source>
        <dbReference type="ARBA" id="ARBA00012146"/>
    </source>
</evidence>
<dbReference type="PROSITE" id="PS51371">
    <property type="entry name" value="CBS"/>
    <property type="match status" value="1"/>
</dbReference>
<dbReference type="Pfam" id="PF00571">
    <property type="entry name" value="CBS"/>
    <property type="match status" value="1"/>
</dbReference>
<proteinExistence type="predicted"/>
<dbReference type="GO" id="GO:0004427">
    <property type="term" value="F:inorganic diphosphate phosphatase activity"/>
    <property type="evidence" value="ECO:0007669"/>
    <property type="project" value="UniProtKB-EC"/>
</dbReference>
<keyword evidence="8" id="KW-0129">CBS domain</keyword>
<dbReference type="EMBL" id="CADCTO010000094">
    <property type="protein sequence ID" value="CAA9225587.1"/>
    <property type="molecule type" value="Genomic_DNA"/>
</dbReference>
<keyword evidence="5" id="KW-0464">Manganese</keyword>
<dbReference type="SUPFAM" id="SSF54631">
    <property type="entry name" value="CBS-domain pair"/>
    <property type="match status" value="1"/>
</dbReference>
<protein>
    <recommendedName>
        <fullName evidence="2">inorganic diphosphatase</fullName>
        <ecNumber evidence="2">3.6.1.1</ecNumber>
    </recommendedName>
    <alternativeName>
        <fullName evidence="6">Pyrophosphate phospho-hydrolase</fullName>
    </alternativeName>
</protein>
<dbReference type="Gene3D" id="3.10.310.20">
    <property type="entry name" value="DHHA2 domain"/>
    <property type="match status" value="1"/>
</dbReference>
<dbReference type="GO" id="GO:0046872">
    <property type="term" value="F:metal ion binding"/>
    <property type="evidence" value="ECO:0007669"/>
    <property type="project" value="UniProtKB-KW"/>
</dbReference>
<dbReference type="InterPro" id="IPR046342">
    <property type="entry name" value="CBS_dom_sf"/>
</dbReference>
<sequence>MATASTPYEPWEPGITYVIGHQRPDTDAIASALGHAWYLEAIGVENVRAARAGQVGPQAAFALRRFDQKAPGRLTAVGPTFGHATEPEEPVAPNVPLSIAMARLAAGARVVPVVDKGGKPLGALTPHALARAYSQPVSGAEGAKGGSLVEAMPTFFGSDRISDHRGAFLRNDGDDFIVIDEGGRYLGLATRRGVLEPPRARLFLVDHNELAQAVAEADEAEIVGVLDHHRLGNAPSAAPIPFVVEPVGSTCTLVAEAARRSGLQPSPGMAGMLLSGLLSDTLVLRSPTTTDRDRAQSRWLSERAGVDVAEFGQELLRASPGLGERPARDILDADRKSYQMGGKAVSIAQVEVNGLQQLPERKPDLLAALDEQRVREGLALACLMVTDIVTGRSHLLCRGDNAILVALPFHRLPDSEWDLEGIVSRKKQLVPALESLLEPLI</sequence>
<feature type="domain" description="CBS" evidence="9">
    <location>
        <begin position="84"/>
        <end position="141"/>
    </location>
</feature>
<dbReference type="InterPro" id="IPR001667">
    <property type="entry name" value="DDH_dom"/>
</dbReference>
<reference evidence="10" key="1">
    <citation type="submission" date="2020-02" db="EMBL/GenBank/DDBJ databases">
        <authorList>
            <person name="Meier V. D."/>
        </authorList>
    </citation>
    <scope>NUCLEOTIDE SEQUENCE</scope>
    <source>
        <strain evidence="10">AVDCRST_MAG63</strain>
    </source>
</reference>
<keyword evidence="4 10" id="KW-0378">Hydrolase</keyword>
<dbReference type="PANTHER" id="PTHR12112">
    <property type="entry name" value="BNIP - RELATED"/>
    <property type="match status" value="1"/>
</dbReference>
<dbReference type="SUPFAM" id="SSF64182">
    <property type="entry name" value="DHH phosphoesterases"/>
    <property type="match status" value="1"/>
</dbReference>
<dbReference type="GO" id="GO:0005737">
    <property type="term" value="C:cytoplasm"/>
    <property type="evidence" value="ECO:0007669"/>
    <property type="project" value="InterPro"/>
</dbReference>
<keyword evidence="3" id="KW-0479">Metal-binding</keyword>
<evidence type="ECO:0000256" key="7">
    <source>
        <dbReference type="ARBA" id="ARBA00047820"/>
    </source>
</evidence>
<evidence type="ECO:0000256" key="6">
    <source>
        <dbReference type="ARBA" id="ARBA00032535"/>
    </source>
</evidence>
<dbReference type="SMART" id="SM01131">
    <property type="entry name" value="DHHA2"/>
    <property type="match status" value="1"/>
</dbReference>
<dbReference type="InterPro" id="IPR038222">
    <property type="entry name" value="DHHA2_dom_sf"/>
</dbReference>
<evidence type="ECO:0000256" key="4">
    <source>
        <dbReference type="ARBA" id="ARBA00022801"/>
    </source>
</evidence>
<evidence type="ECO:0000256" key="5">
    <source>
        <dbReference type="ARBA" id="ARBA00023211"/>
    </source>
</evidence>
<evidence type="ECO:0000256" key="8">
    <source>
        <dbReference type="PROSITE-ProRule" id="PRU00703"/>
    </source>
</evidence>
<dbReference type="InterPro" id="IPR038763">
    <property type="entry name" value="DHH_sf"/>
</dbReference>
<evidence type="ECO:0000313" key="10">
    <source>
        <dbReference type="EMBL" id="CAA9225587.1"/>
    </source>
</evidence>
<dbReference type="Pfam" id="PF02833">
    <property type="entry name" value="DHHA2"/>
    <property type="match status" value="1"/>
</dbReference>
<evidence type="ECO:0000259" key="9">
    <source>
        <dbReference type="PROSITE" id="PS51371"/>
    </source>
</evidence>
<dbReference type="Gene3D" id="3.90.1640.10">
    <property type="entry name" value="inorganic pyrophosphatase (n-terminal core)"/>
    <property type="match status" value="1"/>
</dbReference>
<comment type="cofactor">
    <cofactor evidence="1">
        <name>Mn(2+)</name>
        <dbReference type="ChEBI" id="CHEBI:29035"/>
    </cofactor>
</comment>
<name>A0A6J4HLG5_9BACT</name>
<evidence type="ECO:0000256" key="3">
    <source>
        <dbReference type="ARBA" id="ARBA00022723"/>
    </source>
</evidence>
<dbReference type="AlphaFoldDB" id="A0A6J4HLG5"/>
<organism evidence="10">
    <name type="scientific">uncultured Armatimonadetes bacterium</name>
    <dbReference type="NCBI Taxonomy" id="157466"/>
    <lineage>
        <taxon>Bacteria</taxon>
        <taxon>Bacillati</taxon>
        <taxon>Armatimonadota</taxon>
        <taxon>environmental samples</taxon>
    </lineage>
</organism>
<comment type="catalytic activity">
    <reaction evidence="7">
        <text>diphosphate + H2O = 2 phosphate + H(+)</text>
        <dbReference type="Rhea" id="RHEA:24576"/>
        <dbReference type="ChEBI" id="CHEBI:15377"/>
        <dbReference type="ChEBI" id="CHEBI:15378"/>
        <dbReference type="ChEBI" id="CHEBI:33019"/>
        <dbReference type="ChEBI" id="CHEBI:43474"/>
        <dbReference type="EC" id="3.6.1.1"/>
    </reaction>
</comment>
<accession>A0A6J4HLG5</accession>
<dbReference type="PANTHER" id="PTHR12112:SF22">
    <property type="entry name" value="MANGANESE-DEPENDENT INORGANIC PYROPHOSPHATASE-RELATED"/>
    <property type="match status" value="1"/>
</dbReference>
<gene>
    <name evidence="10" type="ORF">AVDCRST_MAG63-850</name>
</gene>